<proteinExistence type="predicted"/>
<evidence type="ECO:0000313" key="1">
    <source>
        <dbReference type="EMBL" id="MCY9185591.1"/>
    </source>
</evidence>
<dbReference type="AlphaFoldDB" id="A0A9Q4HR16"/>
<evidence type="ECO:0008006" key="3">
    <source>
        <dbReference type="Google" id="ProtNLM"/>
    </source>
</evidence>
<dbReference type="EMBL" id="JALAWA010000007">
    <property type="protein sequence ID" value="MCY9185591.1"/>
    <property type="molecule type" value="Genomic_DNA"/>
</dbReference>
<sequence length="456" mass="53523">MTIKVSHPKLAYVCSGLHSAKKNNINSIDWNYPMDIVTLNHEPNEPSFFKDAAVINLYSFFKGPEPQKHKIEHQVEEEGLTYVQEQDKPIFRYYRDGRYIKYQRFTSGGTLAVADYFNDNRQRFKREEYDANGYVHSLMYMDLETNKPKQHLFLRADGTCYMTKWYKHDGSTEKIIIFDEKDSIEGVLYSENELFQYFLSRLIHETDYLLLTSEMKIYSMLKLLSAKYSTAYLGFIETNDILNNPEEEINYLDAYVVPSLTRYNDTIERTGPRSNIYYVSEEPFARKRFVDKLIDQVPFNNKLRDMNVELLTAEWRSKSDLYLSAKAAFKGEVPAHSVGRNKMYWKLKNKKSGTECTFSAQVNREVDLIFTVSGTLRIHSALDDLSTIELYLCSEWDNSFFAMNVKVNDKKEIPLTEQNISGWRITLDEENNHLLIHTAEGFRRKLINRLFVKKNQ</sequence>
<name>A0A9Q4HR16_9BACI</name>
<dbReference type="Proteomes" id="UP001073053">
    <property type="component" value="Unassembled WGS sequence"/>
</dbReference>
<evidence type="ECO:0000313" key="2">
    <source>
        <dbReference type="Proteomes" id="UP001073053"/>
    </source>
</evidence>
<accession>A0A9Q4HR16</accession>
<organism evidence="1 2">
    <name type="scientific">Bacillus halotolerans</name>
    <dbReference type="NCBI Taxonomy" id="260554"/>
    <lineage>
        <taxon>Bacteria</taxon>
        <taxon>Bacillati</taxon>
        <taxon>Bacillota</taxon>
        <taxon>Bacilli</taxon>
        <taxon>Bacillales</taxon>
        <taxon>Bacillaceae</taxon>
        <taxon>Bacillus</taxon>
    </lineage>
</organism>
<gene>
    <name evidence="1" type="ORF">MOF03_13210</name>
</gene>
<comment type="caution">
    <text evidence="1">The sequence shown here is derived from an EMBL/GenBank/DDBJ whole genome shotgun (WGS) entry which is preliminary data.</text>
</comment>
<protein>
    <recommendedName>
        <fullName evidence="3">Glycosyl transferase 1 domain-containing protein</fullName>
    </recommendedName>
</protein>
<reference evidence="1" key="1">
    <citation type="submission" date="2022-02" db="EMBL/GenBank/DDBJ databases">
        <title>Crop Bioprotection Bacillus Genome Sequencing.</title>
        <authorList>
            <person name="Dunlap C."/>
        </authorList>
    </citation>
    <scope>NUCLEOTIDE SEQUENCE</scope>
    <source>
        <strain evidence="1">EC49O2N-C10</strain>
    </source>
</reference>